<evidence type="ECO:0000256" key="3">
    <source>
        <dbReference type="ARBA" id="ARBA00023082"/>
    </source>
</evidence>
<dbReference type="GO" id="GO:0016987">
    <property type="term" value="F:sigma factor activity"/>
    <property type="evidence" value="ECO:0007669"/>
    <property type="project" value="UniProtKB-KW"/>
</dbReference>
<dbReference type="EMBL" id="CP112998">
    <property type="protein sequence ID" value="WAC14113.1"/>
    <property type="molecule type" value="Genomic_DNA"/>
</dbReference>
<keyword evidence="8" id="KW-1185">Reference proteome</keyword>
<proteinExistence type="inferred from homology"/>
<accession>A0A9E8NF24</accession>
<dbReference type="GO" id="GO:0003677">
    <property type="term" value="F:DNA binding"/>
    <property type="evidence" value="ECO:0007669"/>
    <property type="project" value="InterPro"/>
</dbReference>
<dbReference type="Gene3D" id="1.10.1740.10">
    <property type="match status" value="1"/>
</dbReference>
<keyword evidence="3" id="KW-0731">Sigma factor</keyword>
<dbReference type="PANTHER" id="PTHR43133:SF46">
    <property type="entry name" value="RNA POLYMERASE SIGMA-70 FACTOR ECF SUBFAMILY"/>
    <property type="match status" value="1"/>
</dbReference>
<dbReference type="Gene3D" id="1.10.10.10">
    <property type="entry name" value="Winged helix-like DNA-binding domain superfamily/Winged helix DNA-binding domain"/>
    <property type="match status" value="1"/>
</dbReference>
<evidence type="ECO:0000313" key="7">
    <source>
        <dbReference type="EMBL" id="WAC14113.1"/>
    </source>
</evidence>
<dbReference type="InterPro" id="IPR013324">
    <property type="entry name" value="RNA_pol_sigma_r3/r4-like"/>
</dbReference>
<evidence type="ECO:0000313" key="8">
    <source>
        <dbReference type="Proteomes" id="UP001164653"/>
    </source>
</evidence>
<evidence type="ECO:0000256" key="4">
    <source>
        <dbReference type="ARBA" id="ARBA00023163"/>
    </source>
</evidence>
<name>A0A9E8NF24_9BACT</name>
<dbReference type="PANTHER" id="PTHR43133">
    <property type="entry name" value="RNA POLYMERASE ECF-TYPE SIGMA FACTO"/>
    <property type="match status" value="1"/>
</dbReference>
<dbReference type="KEGG" id="dpf:ON006_09140"/>
<dbReference type="NCBIfam" id="TIGR02937">
    <property type="entry name" value="sigma70-ECF"/>
    <property type="match status" value="1"/>
</dbReference>
<protein>
    <submittedName>
        <fullName evidence="7">RNA polymerase sigma factor</fullName>
    </submittedName>
</protein>
<gene>
    <name evidence="7" type="ORF">ON006_09140</name>
</gene>
<dbReference type="Pfam" id="PF08281">
    <property type="entry name" value="Sigma70_r4_2"/>
    <property type="match status" value="1"/>
</dbReference>
<keyword evidence="2" id="KW-0805">Transcription regulation</keyword>
<dbReference type="InterPro" id="IPR036388">
    <property type="entry name" value="WH-like_DNA-bd_sf"/>
</dbReference>
<dbReference type="Proteomes" id="UP001164653">
    <property type="component" value="Chromosome"/>
</dbReference>
<dbReference type="GO" id="GO:0006352">
    <property type="term" value="P:DNA-templated transcription initiation"/>
    <property type="evidence" value="ECO:0007669"/>
    <property type="project" value="InterPro"/>
</dbReference>
<reference evidence="7" key="1">
    <citation type="submission" date="2022-11" db="EMBL/GenBank/DDBJ databases">
        <title>Dyadobacter pollutisoli sp. nov., isolated from plastic dumped soil.</title>
        <authorList>
            <person name="Kim J.M."/>
            <person name="Kim K.R."/>
            <person name="Lee J.K."/>
            <person name="Hao L."/>
            <person name="Jeon C.O."/>
        </authorList>
    </citation>
    <scope>NUCLEOTIDE SEQUENCE</scope>
    <source>
        <strain evidence="7">U1</strain>
    </source>
</reference>
<dbReference type="InterPro" id="IPR039425">
    <property type="entry name" value="RNA_pol_sigma-70-like"/>
</dbReference>
<dbReference type="SUPFAM" id="SSF88659">
    <property type="entry name" value="Sigma3 and sigma4 domains of RNA polymerase sigma factors"/>
    <property type="match status" value="1"/>
</dbReference>
<dbReference type="InterPro" id="IPR013325">
    <property type="entry name" value="RNA_pol_sigma_r2"/>
</dbReference>
<evidence type="ECO:0000259" key="6">
    <source>
        <dbReference type="Pfam" id="PF08281"/>
    </source>
</evidence>
<comment type="similarity">
    <text evidence="1">Belongs to the sigma-70 factor family. ECF subfamily.</text>
</comment>
<feature type="domain" description="RNA polymerase sigma-70 region 2" evidence="5">
    <location>
        <begin position="32"/>
        <end position="97"/>
    </location>
</feature>
<dbReference type="CDD" id="cd06171">
    <property type="entry name" value="Sigma70_r4"/>
    <property type="match status" value="1"/>
</dbReference>
<evidence type="ECO:0000259" key="5">
    <source>
        <dbReference type="Pfam" id="PF04542"/>
    </source>
</evidence>
<dbReference type="InterPro" id="IPR013249">
    <property type="entry name" value="RNA_pol_sigma70_r4_t2"/>
</dbReference>
<keyword evidence="4" id="KW-0804">Transcription</keyword>
<dbReference type="AlphaFoldDB" id="A0A9E8NF24"/>
<dbReference type="SUPFAM" id="SSF88946">
    <property type="entry name" value="Sigma2 domain of RNA polymerase sigma factors"/>
    <property type="match status" value="1"/>
</dbReference>
<organism evidence="7 8">
    <name type="scientific">Dyadobacter pollutisoli</name>
    <dbReference type="NCBI Taxonomy" id="2910158"/>
    <lineage>
        <taxon>Bacteria</taxon>
        <taxon>Pseudomonadati</taxon>
        <taxon>Bacteroidota</taxon>
        <taxon>Cytophagia</taxon>
        <taxon>Cytophagales</taxon>
        <taxon>Spirosomataceae</taxon>
        <taxon>Dyadobacter</taxon>
    </lineage>
</organism>
<evidence type="ECO:0000256" key="1">
    <source>
        <dbReference type="ARBA" id="ARBA00010641"/>
    </source>
</evidence>
<dbReference type="InterPro" id="IPR007627">
    <property type="entry name" value="RNA_pol_sigma70_r2"/>
</dbReference>
<dbReference type="RefSeq" id="WP_244818781.1">
    <property type="nucleotide sequence ID" value="NZ_CP112998.1"/>
</dbReference>
<evidence type="ECO:0000256" key="2">
    <source>
        <dbReference type="ARBA" id="ARBA00023015"/>
    </source>
</evidence>
<dbReference type="Pfam" id="PF04542">
    <property type="entry name" value="Sigma70_r2"/>
    <property type="match status" value="1"/>
</dbReference>
<dbReference type="InterPro" id="IPR014284">
    <property type="entry name" value="RNA_pol_sigma-70_dom"/>
</dbReference>
<sequence>MEWLSDCTAVEQTWIEKCAKRDPKAQEFIFKHFFGFAMGITLRYLTNTDLAQEVVNDSFLKIFNQLPKQVKDIKSFRGWMRKLIVNTAIDHFRKEKRYFFFANLDDASPYLSTQNDQGDLQSIDDIILLMNQLPPLWKVVFNLNEVEGYSHEEIGAMLKIPASSSRTYLTRAKQRLRELINSQNRIIK</sequence>
<feature type="domain" description="RNA polymerase sigma factor 70 region 4 type 2" evidence="6">
    <location>
        <begin position="125"/>
        <end position="176"/>
    </location>
</feature>